<evidence type="ECO:0000256" key="1">
    <source>
        <dbReference type="SAM" id="MobiDB-lite"/>
    </source>
</evidence>
<evidence type="ECO:0000313" key="2">
    <source>
        <dbReference type="EMBL" id="CAE0267553.1"/>
    </source>
</evidence>
<feature type="region of interest" description="Disordered" evidence="1">
    <location>
        <begin position="424"/>
        <end position="443"/>
    </location>
</feature>
<organism evidence="2">
    <name type="scientific">Palpitomonas bilix</name>
    <dbReference type="NCBI Taxonomy" id="652834"/>
    <lineage>
        <taxon>Eukaryota</taxon>
        <taxon>Eukaryota incertae sedis</taxon>
    </lineage>
</organism>
<dbReference type="AlphaFoldDB" id="A0A7S3LVU4"/>
<name>A0A7S3LVU4_9EUKA</name>
<proteinExistence type="predicted"/>
<dbReference type="EMBL" id="HBIB01045606">
    <property type="protein sequence ID" value="CAE0267553.1"/>
    <property type="molecule type" value="Transcribed_RNA"/>
</dbReference>
<sequence length="638" mass="70338">MTFHPFKILSEKQAYRDSEKRVYTVVEAETTLDESSWKDIAERGSIEQIASYLDKRMLDSVNISFLTSRVVTSKDLFDSVTAYLSRRGYFDASIWSASFDHCHVTRMEEFLLSTEYGSSIGPLRCHTPFHVEGFGQSQGVDISQRGNGVAGSLSLETSYLPQVDLEPLLINKSLWNTASNVDNTHLKELYARVLFAMTLSPPHLLHAMEIFTVAYYLTLQNRYEVAREVLSEVWKKHGCEASTIPSLVERVQTSTAVTSIPLLQVCYLFTYLQLILDAEEGGKKAAADFVHIFSSSIPLSSEWGAKVEAVKEVVKAFDGGVSSRAGEAEEGQQKNSRRNEAGKEGTAGMEDSEGDTIMHDATTPLFELDVEGTVPTIRHRNIGSVTVNIYRVDIEHLFSEDPFAKNVTSTEDLERKTAEKVEKVGEVDHSGQHDSAEVEGEEEGECARACVSTDYRSVSKPVSSTSLPFVSANRSFALKLGEGGEGGVDYGSVIATPLPITEDFGHYYLEVTGTPTTETAAGSSTTFRRVTFRQPASFSVSALHVRGVISVTTSKEGWGERNPPVRGAYVKVYTEMKGSGKVSFFKDGYTNVFGEFDFVSSNDDAMENAERVAILVVCEGRGAKAFVTLPPLFEQDEY</sequence>
<feature type="region of interest" description="Disordered" evidence="1">
    <location>
        <begin position="324"/>
        <end position="356"/>
    </location>
</feature>
<feature type="compositionally biased region" description="Basic and acidic residues" evidence="1">
    <location>
        <begin position="424"/>
        <end position="436"/>
    </location>
</feature>
<gene>
    <name evidence="2" type="ORF">PBIL07802_LOCUS29898</name>
</gene>
<reference evidence="2" key="1">
    <citation type="submission" date="2021-01" db="EMBL/GenBank/DDBJ databases">
        <authorList>
            <person name="Corre E."/>
            <person name="Pelletier E."/>
            <person name="Niang G."/>
            <person name="Scheremetjew M."/>
            <person name="Finn R."/>
            <person name="Kale V."/>
            <person name="Holt S."/>
            <person name="Cochrane G."/>
            <person name="Meng A."/>
            <person name="Brown T."/>
            <person name="Cohen L."/>
        </authorList>
    </citation>
    <scope>NUCLEOTIDE SEQUENCE</scope>
    <source>
        <strain evidence="2">NIES-2562</strain>
    </source>
</reference>
<protein>
    <submittedName>
        <fullName evidence="2">Uncharacterized protein</fullName>
    </submittedName>
</protein>
<accession>A0A7S3LVU4</accession>